<dbReference type="AlphaFoldDB" id="A0A5C6Q321"/>
<dbReference type="RefSeq" id="WP_146800962.1">
    <property type="nucleotide sequence ID" value="NZ_VOLP01000034.1"/>
</dbReference>
<accession>A0A5C6Q321</accession>
<proteinExistence type="predicted"/>
<evidence type="ECO:0000313" key="3">
    <source>
        <dbReference type="Proteomes" id="UP000321525"/>
    </source>
</evidence>
<evidence type="ECO:0000313" key="4">
    <source>
        <dbReference type="Proteomes" id="UP000321917"/>
    </source>
</evidence>
<dbReference type="InterPro" id="IPR021948">
    <property type="entry name" value="DUF3565"/>
</dbReference>
<comment type="caution">
    <text evidence="2">The sequence shown here is derived from an EMBL/GenBank/DDBJ whole genome shotgun (WGS) entry which is preliminary data.</text>
</comment>
<dbReference type="Pfam" id="PF12088">
    <property type="entry name" value="DUF3565"/>
    <property type="match status" value="1"/>
</dbReference>
<dbReference type="EMBL" id="VOLQ01000047">
    <property type="protein sequence ID" value="TWX63295.1"/>
    <property type="molecule type" value="Genomic_DNA"/>
</dbReference>
<sequence length="67" mass="7789">MNKPIVGYHKDEEDDWVAELQCGHFQHVRHNPPFICRPWVITEKGRNSLLGHLLKCKKCDLGQPPDL</sequence>
<organism evidence="2 4">
    <name type="scientific">Colwellia hornerae</name>
    <dbReference type="NCBI Taxonomy" id="89402"/>
    <lineage>
        <taxon>Bacteria</taxon>
        <taxon>Pseudomonadati</taxon>
        <taxon>Pseudomonadota</taxon>
        <taxon>Gammaproteobacteria</taxon>
        <taxon>Alteromonadales</taxon>
        <taxon>Colwelliaceae</taxon>
        <taxon>Colwellia</taxon>
    </lineage>
</organism>
<dbReference type="Proteomes" id="UP000321917">
    <property type="component" value="Unassembled WGS sequence"/>
</dbReference>
<reference evidence="2 4" key="1">
    <citation type="submission" date="2019-07" db="EMBL/GenBank/DDBJ databases">
        <title>Genomes of sea-ice associated Colwellia species.</title>
        <authorList>
            <person name="Bowman J.P."/>
        </authorList>
    </citation>
    <scope>NUCLEOTIDE SEQUENCE [LARGE SCALE GENOMIC DNA]</scope>
    <source>
        <strain evidence="1 3">ACAM 607</strain>
        <strain evidence="2 4">IC036</strain>
    </source>
</reference>
<protein>
    <submittedName>
        <fullName evidence="2">DUF3565 domain-containing protein</fullName>
    </submittedName>
</protein>
<gene>
    <name evidence="1" type="ORF">ESZ26_17750</name>
    <name evidence="2" type="ORF">ESZ27_17335</name>
</gene>
<keyword evidence="3" id="KW-1185">Reference proteome</keyword>
<evidence type="ECO:0000313" key="1">
    <source>
        <dbReference type="EMBL" id="TWX54515.1"/>
    </source>
</evidence>
<dbReference type="OrthoDB" id="9799128at2"/>
<dbReference type="EMBL" id="VOLR01000035">
    <property type="protein sequence ID" value="TWX54515.1"/>
    <property type="molecule type" value="Genomic_DNA"/>
</dbReference>
<evidence type="ECO:0000313" key="2">
    <source>
        <dbReference type="EMBL" id="TWX63295.1"/>
    </source>
</evidence>
<dbReference type="Proteomes" id="UP000321525">
    <property type="component" value="Unassembled WGS sequence"/>
</dbReference>
<name>A0A5C6Q321_9GAMM</name>